<dbReference type="Proteomes" id="UP001196413">
    <property type="component" value="Unassembled WGS sequence"/>
</dbReference>
<evidence type="ECO:0000313" key="1">
    <source>
        <dbReference type="EMBL" id="KAJ1349963.1"/>
    </source>
</evidence>
<dbReference type="EMBL" id="JAHQIW010000780">
    <property type="protein sequence ID" value="KAJ1349963.1"/>
    <property type="molecule type" value="Genomic_DNA"/>
</dbReference>
<accession>A0AAD5QFB7</accession>
<name>A0AAD5QFB7_PARTN</name>
<dbReference type="AlphaFoldDB" id="A0AAD5QFB7"/>
<keyword evidence="2" id="KW-1185">Reference proteome</keyword>
<reference evidence="1" key="1">
    <citation type="submission" date="2021-06" db="EMBL/GenBank/DDBJ databases">
        <title>Parelaphostrongylus tenuis whole genome reference sequence.</title>
        <authorList>
            <person name="Garwood T.J."/>
            <person name="Larsen P.A."/>
            <person name="Fountain-Jones N.M."/>
            <person name="Garbe J.R."/>
            <person name="Macchietto M.G."/>
            <person name="Kania S.A."/>
            <person name="Gerhold R.W."/>
            <person name="Richards J.E."/>
            <person name="Wolf T.M."/>
        </authorList>
    </citation>
    <scope>NUCLEOTIDE SEQUENCE</scope>
    <source>
        <strain evidence="1">MNPRO001-30</strain>
        <tissue evidence="1">Meninges</tissue>
    </source>
</reference>
<gene>
    <name evidence="1" type="ORF">KIN20_005648</name>
</gene>
<evidence type="ECO:0000313" key="2">
    <source>
        <dbReference type="Proteomes" id="UP001196413"/>
    </source>
</evidence>
<comment type="caution">
    <text evidence="1">The sequence shown here is derived from an EMBL/GenBank/DDBJ whole genome shotgun (WGS) entry which is preliminary data.</text>
</comment>
<sequence>MRGMKKVQELIREESIRLSVSEKGGDFVLILRQLAISLTNNYLEDALLYQPSSVKEFKRQNRKLNNEWVHTAEAAVSFCRKVQSNLTASPYIMKCSKGDCSNDCWVLVGTPSCVTRLRVAEPYVE</sequence>
<proteinExistence type="predicted"/>
<protein>
    <submittedName>
        <fullName evidence="1">Uncharacterized protein</fullName>
    </submittedName>
</protein>
<organism evidence="1 2">
    <name type="scientific">Parelaphostrongylus tenuis</name>
    <name type="common">Meningeal worm</name>
    <dbReference type="NCBI Taxonomy" id="148309"/>
    <lineage>
        <taxon>Eukaryota</taxon>
        <taxon>Metazoa</taxon>
        <taxon>Ecdysozoa</taxon>
        <taxon>Nematoda</taxon>
        <taxon>Chromadorea</taxon>
        <taxon>Rhabditida</taxon>
        <taxon>Rhabditina</taxon>
        <taxon>Rhabditomorpha</taxon>
        <taxon>Strongyloidea</taxon>
        <taxon>Metastrongylidae</taxon>
        <taxon>Parelaphostrongylus</taxon>
    </lineage>
</organism>